<name>A0AAE9GBK4_9CAUD</name>
<keyword evidence="3" id="KW-1185">Reference proteome</keyword>
<protein>
    <submittedName>
        <fullName evidence="2">Uncharacterized protein</fullName>
    </submittedName>
</protein>
<evidence type="ECO:0000256" key="1">
    <source>
        <dbReference type="SAM" id="MobiDB-lite"/>
    </source>
</evidence>
<gene>
    <name evidence="2" type="ORF">EHEKIMEA_00159</name>
</gene>
<feature type="compositionally biased region" description="Basic and acidic residues" evidence="1">
    <location>
        <begin position="35"/>
        <end position="49"/>
    </location>
</feature>
<dbReference type="EMBL" id="OM638103">
    <property type="protein sequence ID" value="UNY47041.1"/>
    <property type="molecule type" value="Genomic_DNA"/>
</dbReference>
<dbReference type="InterPro" id="IPR055654">
    <property type="entry name" value="DUF7230"/>
</dbReference>
<reference evidence="2 3" key="1">
    <citation type="submission" date="2022-02" db="EMBL/GenBank/DDBJ databases">
        <authorList>
            <person name="Tian F."/>
            <person name="Li J."/>
            <person name="Li F."/>
            <person name="Tong Y."/>
        </authorList>
    </citation>
    <scope>NUCLEOTIDE SEQUENCE [LARGE SCALE GENOMIC DNA]</scope>
</reference>
<proteinExistence type="predicted"/>
<dbReference type="Proteomes" id="UP000832072">
    <property type="component" value="Segment"/>
</dbReference>
<organism evidence="2 3">
    <name type="scientific">Cronobacter phage LPCS28</name>
    <dbReference type="NCBI Taxonomy" id="2924885"/>
    <lineage>
        <taxon>Viruses</taxon>
        <taxon>Duplodnaviria</taxon>
        <taxon>Heunggongvirae</taxon>
        <taxon>Uroviricota</taxon>
        <taxon>Caudoviricetes</taxon>
        <taxon>Pantevenvirales</taxon>
        <taxon>Straboviridae</taxon>
        <taxon>Nanhuvirus</taxon>
        <taxon>Nanhuvirus LPCS28</taxon>
    </lineage>
</organism>
<evidence type="ECO:0000313" key="2">
    <source>
        <dbReference type="EMBL" id="UNY47041.1"/>
    </source>
</evidence>
<sequence length="49" mass="5871">MSNKKEKHAVNNPVAKFANEFNKSNVHVDRKKNRDRGYEKHKGKYNEHF</sequence>
<accession>A0AAE9GBK4</accession>
<feature type="region of interest" description="Disordered" evidence="1">
    <location>
        <begin position="1"/>
        <end position="49"/>
    </location>
</feature>
<dbReference type="Pfam" id="PF23876">
    <property type="entry name" value="DUF7230"/>
    <property type="match status" value="1"/>
</dbReference>
<evidence type="ECO:0000313" key="3">
    <source>
        <dbReference type="Proteomes" id="UP000832072"/>
    </source>
</evidence>